<sequence>MSDTLDIDGGALTPSTTAEPAAPAAPVLDITQANRIPLPGGWADLRPVSDITERMRRPIKRLSARLTSFPSFMNAVSEGQKATESGGEMTMAEQVAIAASMGEAFDVLEELQDGLVVAAVRGWSWDFPVSADAVLDLPTPALDALRKAVAPYQRALNPSFAPTPDPASPTGPSSG</sequence>
<feature type="compositionally biased region" description="Low complexity" evidence="1">
    <location>
        <begin position="11"/>
        <end position="21"/>
    </location>
</feature>
<keyword evidence="3" id="KW-1185">Reference proteome</keyword>
<feature type="region of interest" description="Disordered" evidence="1">
    <location>
        <begin position="1"/>
        <end position="21"/>
    </location>
</feature>
<organism evidence="2 3">
    <name type="scientific">Actinacidiphila alni</name>
    <dbReference type="NCBI Taxonomy" id="380248"/>
    <lineage>
        <taxon>Bacteria</taxon>
        <taxon>Bacillati</taxon>
        <taxon>Actinomycetota</taxon>
        <taxon>Actinomycetes</taxon>
        <taxon>Kitasatosporales</taxon>
        <taxon>Streptomycetaceae</taxon>
        <taxon>Actinacidiphila</taxon>
    </lineage>
</organism>
<dbReference type="OrthoDB" id="4215152at2"/>
<accession>A0A1I2G2N3</accession>
<proteinExistence type="predicted"/>
<feature type="region of interest" description="Disordered" evidence="1">
    <location>
        <begin position="156"/>
        <end position="175"/>
    </location>
</feature>
<evidence type="ECO:0000313" key="3">
    <source>
        <dbReference type="Proteomes" id="UP000199323"/>
    </source>
</evidence>
<name>A0A1I2G2N3_9ACTN</name>
<evidence type="ECO:0000313" key="2">
    <source>
        <dbReference type="EMBL" id="SFF11418.1"/>
    </source>
</evidence>
<dbReference type="RefSeq" id="WP_093714189.1">
    <property type="nucleotide sequence ID" value="NZ_FONG01000008.1"/>
</dbReference>
<gene>
    <name evidence="2" type="ORF">SAMN05216251_108215</name>
</gene>
<reference evidence="2 3" key="1">
    <citation type="submission" date="2016-10" db="EMBL/GenBank/DDBJ databases">
        <authorList>
            <person name="de Groot N.N."/>
        </authorList>
    </citation>
    <scope>NUCLEOTIDE SEQUENCE [LARGE SCALE GENOMIC DNA]</scope>
    <source>
        <strain evidence="2 3">CGMCC 4.3510</strain>
    </source>
</reference>
<dbReference type="EMBL" id="FONG01000008">
    <property type="protein sequence ID" value="SFF11418.1"/>
    <property type="molecule type" value="Genomic_DNA"/>
</dbReference>
<dbReference type="AlphaFoldDB" id="A0A1I2G2N3"/>
<dbReference type="STRING" id="380248.SAMN05216251_108215"/>
<evidence type="ECO:0000256" key="1">
    <source>
        <dbReference type="SAM" id="MobiDB-lite"/>
    </source>
</evidence>
<dbReference type="Proteomes" id="UP000199323">
    <property type="component" value="Unassembled WGS sequence"/>
</dbReference>
<protein>
    <submittedName>
        <fullName evidence="2">Uncharacterized protein</fullName>
    </submittedName>
</protein>